<evidence type="ECO:0000256" key="1">
    <source>
        <dbReference type="SAM" id="MobiDB-lite"/>
    </source>
</evidence>
<comment type="caution">
    <text evidence="3">The sequence shown here is derived from an EMBL/GenBank/DDBJ whole genome shotgun (WGS) entry which is preliminary data.</text>
</comment>
<reference evidence="3" key="1">
    <citation type="journal article" date="2023" name="Nat. Commun.">
        <title>Diploid and tetraploid genomes of Acorus and the evolution of monocots.</title>
        <authorList>
            <person name="Ma L."/>
            <person name="Liu K.W."/>
            <person name="Li Z."/>
            <person name="Hsiao Y.Y."/>
            <person name="Qi Y."/>
            <person name="Fu T."/>
            <person name="Tang G.D."/>
            <person name="Zhang D."/>
            <person name="Sun W.H."/>
            <person name="Liu D.K."/>
            <person name="Li Y."/>
            <person name="Chen G.Z."/>
            <person name="Liu X.D."/>
            <person name="Liao X.Y."/>
            <person name="Jiang Y.T."/>
            <person name="Yu X."/>
            <person name="Hao Y."/>
            <person name="Huang J."/>
            <person name="Zhao X.W."/>
            <person name="Ke S."/>
            <person name="Chen Y.Y."/>
            <person name="Wu W.L."/>
            <person name="Hsu J.L."/>
            <person name="Lin Y.F."/>
            <person name="Huang M.D."/>
            <person name="Li C.Y."/>
            <person name="Huang L."/>
            <person name="Wang Z.W."/>
            <person name="Zhao X."/>
            <person name="Zhong W.Y."/>
            <person name="Peng D.H."/>
            <person name="Ahmad S."/>
            <person name="Lan S."/>
            <person name="Zhang J.S."/>
            <person name="Tsai W.C."/>
            <person name="Van de Peer Y."/>
            <person name="Liu Z.J."/>
        </authorList>
    </citation>
    <scope>NUCLEOTIDE SEQUENCE</scope>
    <source>
        <strain evidence="3">CP</strain>
    </source>
</reference>
<keyword evidence="4" id="KW-1185">Reference proteome</keyword>
<dbReference type="InterPro" id="IPR008889">
    <property type="entry name" value="VQ"/>
</dbReference>
<feature type="compositionally biased region" description="Low complexity" evidence="1">
    <location>
        <begin position="147"/>
        <end position="156"/>
    </location>
</feature>
<dbReference type="AlphaFoldDB" id="A0AAV9FLU0"/>
<feature type="compositionally biased region" description="Low complexity" evidence="1">
    <location>
        <begin position="231"/>
        <end position="246"/>
    </location>
</feature>
<feature type="region of interest" description="Disordered" evidence="1">
    <location>
        <begin position="62"/>
        <end position="119"/>
    </location>
</feature>
<dbReference type="PANTHER" id="PTHR33783">
    <property type="entry name" value="PROTEIN HAIKU1"/>
    <property type="match status" value="1"/>
</dbReference>
<accession>A0AAV9FLU0</accession>
<dbReference type="Proteomes" id="UP001180020">
    <property type="component" value="Unassembled WGS sequence"/>
</dbReference>
<feature type="compositionally biased region" description="Pro residues" evidence="1">
    <location>
        <begin position="95"/>
        <end position="112"/>
    </location>
</feature>
<evidence type="ECO:0000313" key="3">
    <source>
        <dbReference type="EMBL" id="KAK1325749.1"/>
    </source>
</evidence>
<proteinExistence type="predicted"/>
<dbReference type="Pfam" id="PF05678">
    <property type="entry name" value="VQ"/>
    <property type="match status" value="1"/>
</dbReference>
<feature type="compositionally biased region" description="Pro residues" evidence="1">
    <location>
        <begin position="73"/>
        <end position="86"/>
    </location>
</feature>
<dbReference type="InterPro" id="IPR039612">
    <property type="entry name" value="VQ_5/9/14"/>
</dbReference>
<dbReference type="EMBL" id="JAUJYO010000001">
    <property type="protein sequence ID" value="KAK1325749.1"/>
    <property type="molecule type" value="Genomic_DNA"/>
</dbReference>
<protein>
    <recommendedName>
        <fullName evidence="2">VQ domain-containing protein</fullName>
    </recommendedName>
</protein>
<sequence length="254" mass="27489">MNMDYSKNTNNNHNLGVNKIGKIIRKSPLHQTIFNNNNQPQSQQPQVYNISKTDFRSIVQQLTGSPSRSVSAPPRPPPPHNPPKPPSVRLHKIRPPPLSPVARPPPPRPFPPSQADAIRSNTAESPVSVYMRYLETSFLNSGGGGQQQQQPHQPGILPTPPTPPGGGLSPGGFFNLMSPLSSPYRVMSPRFEFPPPLTPSFFGGLSPMSQAGILGPGPGFGHQQQPPPLSPGLLFSPPMSPSGFLPIRSPRWRG</sequence>
<feature type="region of interest" description="Disordered" evidence="1">
    <location>
        <begin position="214"/>
        <end position="254"/>
    </location>
</feature>
<feature type="region of interest" description="Disordered" evidence="1">
    <location>
        <begin position="138"/>
        <end position="171"/>
    </location>
</feature>
<reference evidence="3" key="2">
    <citation type="submission" date="2023-06" db="EMBL/GenBank/DDBJ databases">
        <authorList>
            <person name="Ma L."/>
            <person name="Liu K.-W."/>
            <person name="Li Z."/>
            <person name="Hsiao Y.-Y."/>
            <person name="Qi Y."/>
            <person name="Fu T."/>
            <person name="Tang G."/>
            <person name="Zhang D."/>
            <person name="Sun W.-H."/>
            <person name="Liu D.-K."/>
            <person name="Li Y."/>
            <person name="Chen G.-Z."/>
            <person name="Liu X.-D."/>
            <person name="Liao X.-Y."/>
            <person name="Jiang Y.-T."/>
            <person name="Yu X."/>
            <person name="Hao Y."/>
            <person name="Huang J."/>
            <person name="Zhao X.-W."/>
            <person name="Ke S."/>
            <person name="Chen Y.-Y."/>
            <person name="Wu W.-L."/>
            <person name="Hsu J.-L."/>
            <person name="Lin Y.-F."/>
            <person name="Huang M.-D."/>
            <person name="Li C.-Y."/>
            <person name="Huang L."/>
            <person name="Wang Z.-W."/>
            <person name="Zhao X."/>
            <person name="Zhong W.-Y."/>
            <person name="Peng D.-H."/>
            <person name="Ahmad S."/>
            <person name="Lan S."/>
            <person name="Zhang J.-S."/>
            <person name="Tsai W.-C."/>
            <person name="Van De Peer Y."/>
            <person name="Liu Z.-J."/>
        </authorList>
    </citation>
    <scope>NUCLEOTIDE SEQUENCE</scope>
    <source>
        <strain evidence="3">CP</strain>
        <tissue evidence="3">Leaves</tissue>
    </source>
</reference>
<evidence type="ECO:0000313" key="4">
    <source>
        <dbReference type="Proteomes" id="UP001180020"/>
    </source>
</evidence>
<feature type="domain" description="VQ" evidence="2">
    <location>
        <begin position="44"/>
        <end position="67"/>
    </location>
</feature>
<dbReference type="PANTHER" id="PTHR33783:SF1">
    <property type="entry name" value="PROTEIN HAIKU1"/>
    <property type="match status" value="1"/>
</dbReference>
<evidence type="ECO:0000259" key="2">
    <source>
        <dbReference type="Pfam" id="PF05678"/>
    </source>
</evidence>
<gene>
    <name evidence="3" type="ORF">QJS10_CPA01g02930</name>
</gene>
<name>A0AAV9FLU0_ACOCL</name>
<organism evidence="3 4">
    <name type="scientific">Acorus calamus</name>
    <name type="common">Sweet flag</name>
    <dbReference type="NCBI Taxonomy" id="4465"/>
    <lineage>
        <taxon>Eukaryota</taxon>
        <taxon>Viridiplantae</taxon>
        <taxon>Streptophyta</taxon>
        <taxon>Embryophyta</taxon>
        <taxon>Tracheophyta</taxon>
        <taxon>Spermatophyta</taxon>
        <taxon>Magnoliopsida</taxon>
        <taxon>Liliopsida</taxon>
        <taxon>Acoraceae</taxon>
        <taxon>Acorus</taxon>
    </lineage>
</organism>